<dbReference type="PANTHER" id="PTHR11675:SF126">
    <property type="entry name" value="RICIN B LECTIN DOMAIN-CONTAINING PROTEIN"/>
    <property type="match status" value="1"/>
</dbReference>
<evidence type="ECO:0000256" key="1">
    <source>
        <dbReference type="ARBA" id="ARBA00023157"/>
    </source>
</evidence>
<keyword evidence="5" id="KW-1185">Reference proteome</keyword>
<evidence type="ECO:0000313" key="4">
    <source>
        <dbReference type="EMBL" id="CAK9007949.1"/>
    </source>
</evidence>
<dbReference type="InterPro" id="IPR001173">
    <property type="entry name" value="Glyco_trans_2-like"/>
</dbReference>
<reference evidence="3 5" key="1">
    <citation type="submission" date="2024-02" db="EMBL/GenBank/DDBJ databases">
        <authorList>
            <person name="Chen Y."/>
            <person name="Shah S."/>
            <person name="Dougan E. K."/>
            <person name="Thang M."/>
            <person name="Chan C."/>
        </authorList>
    </citation>
    <scope>NUCLEOTIDE SEQUENCE [LARGE SCALE GENOMIC DNA]</scope>
</reference>
<protein>
    <recommendedName>
        <fullName evidence="2">Glycosyltransferase 2-like domain-containing protein</fullName>
    </recommendedName>
</protein>
<proteinExistence type="predicted"/>
<dbReference type="Proteomes" id="UP001642464">
    <property type="component" value="Unassembled WGS sequence"/>
</dbReference>
<dbReference type="PANTHER" id="PTHR11675">
    <property type="entry name" value="N-ACETYLGALACTOSAMINYLTRANSFERASE"/>
    <property type="match status" value="1"/>
</dbReference>
<organism evidence="3 5">
    <name type="scientific">Durusdinium trenchii</name>
    <dbReference type="NCBI Taxonomy" id="1381693"/>
    <lineage>
        <taxon>Eukaryota</taxon>
        <taxon>Sar</taxon>
        <taxon>Alveolata</taxon>
        <taxon>Dinophyceae</taxon>
        <taxon>Suessiales</taxon>
        <taxon>Symbiodiniaceae</taxon>
        <taxon>Durusdinium</taxon>
    </lineage>
</organism>
<evidence type="ECO:0000259" key="2">
    <source>
        <dbReference type="Pfam" id="PF00535"/>
    </source>
</evidence>
<sequence>MTLRSILRHSNLNLLKEIICVSDGNEEASIFEKELKAMHPKVQVIINKENKGLIVTKMEAAARAKGAVLMFLEPHVVVTPQWLEPLLQRLEQEPRALVMPSLDLLDKDMTTYQRMPFIYWRFEWNLNLIAYNPWRQEPTTSEPYPSPATSGGIYAIRKEWWDHLEFFDPKMIRWGGDHVEASHKVWRCGGRIEIHPCSRVGHWFRSEEAGCARAGTHNKVRNYKRLAEVWLDGHKESFYKVKPEARNMPAGELQQMQESRERLKCQDMDWYLQNVDVELAWEENHICIPGAKKAG</sequence>
<dbReference type="InterPro" id="IPR029044">
    <property type="entry name" value="Nucleotide-diphossugar_trans"/>
</dbReference>
<dbReference type="EMBL" id="CAXAMM010005570">
    <property type="protein sequence ID" value="CAK9007829.1"/>
    <property type="molecule type" value="Genomic_DNA"/>
</dbReference>
<evidence type="ECO:0000313" key="5">
    <source>
        <dbReference type="Proteomes" id="UP001642464"/>
    </source>
</evidence>
<dbReference type="Pfam" id="PF00535">
    <property type="entry name" value="Glycos_transf_2"/>
    <property type="match status" value="1"/>
</dbReference>
<name>A0ABP0J0E7_9DINO</name>
<gene>
    <name evidence="3" type="ORF">SCF082_LOCUS9613</name>
    <name evidence="4" type="ORF">SCF082_LOCUS9654</name>
</gene>
<keyword evidence="1" id="KW-1015">Disulfide bond</keyword>
<feature type="domain" description="Glycosyltransferase 2-like" evidence="2">
    <location>
        <begin position="2"/>
        <end position="159"/>
    </location>
</feature>
<dbReference type="Gene3D" id="3.90.550.10">
    <property type="entry name" value="Spore Coat Polysaccharide Biosynthesis Protein SpsA, Chain A"/>
    <property type="match status" value="1"/>
</dbReference>
<accession>A0ABP0J0E7</accession>
<evidence type="ECO:0000313" key="3">
    <source>
        <dbReference type="EMBL" id="CAK9007829.1"/>
    </source>
</evidence>
<dbReference type="SUPFAM" id="SSF53448">
    <property type="entry name" value="Nucleotide-diphospho-sugar transferases"/>
    <property type="match status" value="1"/>
</dbReference>
<comment type="caution">
    <text evidence="3">The sequence shown here is derived from an EMBL/GenBank/DDBJ whole genome shotgun (WGS) entry which is preliminary data.</text>
</comment>
<dbReference type="EMBL" id="CAXAMM010005603">
    <property type="protein sequence ID" value="CAK9007949.1"/>
    <property type="molecule type" value="Genomic_DNA"/>
</dbReference>